<keyword evidence="2" id="KW-1185">Reference proteome</keyword>
<dbReference type="AlphaFoldDB" id="A0A4Y2MM04"/>
<comment type="caution">
    <text evidence="1">The sequence shown here is derived from an EMBL/GenBank/DDBJ whole genome shotgun (WGS) entry which is preliminary data.</text>
</comment>
<protein>
    <submittedName>
        <fullName evidence="1">Uncharacterized protein</fullName>
    </submittedName>
</protein>
<proteinExistence type="predicted"/>
<sequence length="157" mass="17384">MQSATTRDETLGLFLPRISNGFTLHVTSMYGSSKSPSTEPVSTLILKCCCAPCRLVVVGFSNVHRNQSCIMTTPSFENVSPTLSSGCALHMRRHVPMQKSLVETYSRSSLKVCLNLFDSLCKLLLKLLSPNEERNELTCSSVRLTTQFESVYIVATQ</sequence>
<dbReference type="Proteomes" id="UP000499080">
    <property type="component" value="Unassembled WGS sequence"/>
</dbReference>
<gene>
    <name evidence="1" type="ORF">AVEN_225580_1</name>
</gene>
<name>A0A4Y2MM04_ARAVE</name>
<dbReference type="EMBL" id="BGPR01007611">
    <property type="protein sequence ID" value="GBN28188.1"/>
    <property type="molecule type" value="Genomic_DNA"/>
</dbReference>
<evidence type="ECO:0000313" key="1">
    <source>
        <dbReference type="EMBL" id="GBN28188.1"/>
    </source>
</evidence>
<evidence type="ECO:0000313" key="2">
    <source>
        <dbReference type="Proteomes" id="UP000499080"/>
    </source>
</evidence>
<accession>A0A4Y2MM04</accession>
<reference evidence="1 2" key="1">
    <citation type="journal article" date="2019" name="Sci. Rep.">
        <title>Orb-weaving spider Araneus ventricosus genome elucidates the spidroin gene catalogue.</title>
        <authorList>
            <person name="Kono N."/>
            <person name="Nakamura H."/>
            <person name="Ohtoshi R."/>
            <person name="Moran D.A.P."/>
            <person name="Shinohara A."/>
            <person name="Yoshida Y."/>
            <person name="Fujiwara M."/>
            <person name="Mori M."/>
            <person name="Tomita M."/>
            <person name="Arakawa K."/>
        </authorList>
    </citation>
    <scope>NUCLEOTIDE SEQUENCE [LARGE SCALE GENOMIC DNA]</scope>
</reference>
<organism evidence="1 2">
    <name type="scientific">Araneus ventricosus</name>
    <name type="common">Orbweaver spider</name>
    <name type="synonym">Epeira ventricosa</name>
    <dbReference type="NCBI Taxonomy" id="182803"/>
    <lineage>
        <taxon>Eukaryota</taxon>
        <taxon>Metazoa</taxon>
        <taxon>Ecdysozoa</taxon>
        <taxon>Arthropoda</taxon>
        <taxon>Chelicerata</taxon>
        <taxon>Arachnida</taxon>
        <taxon>Araneae</taxon>
        <taxon>Araneomorphae</taxon>
        <taxon>Entelegynae</taxon>
        <taxon>Araneoidea</taxon>
        <taxon>Araneidae</taxon>
        <taxon>Araneus</taxon>
    </lineage>
</organism>